<proteinExistence type="predicted"/>
<dbReference type="AlphaFoldDB" id="A0A953LWG5"/>
<dbReference type="InterPro" id="IPR022061">
    <property type="entry name" value="DUF3617"/>
</dbReference>
<reference evidence="2" key="2">
    <citation type="submission" date="2021-08" db="EMBL/GenBank/DDBJ databases">
        <authorList>
            <person name="Dalcin Martins P."/>
        </authorList>
    </citation>
    <scope>NUCLEOTIDE SEQUENCE</scope>
    <source>
        <strain evidence="2">MAG_39</strain>
    </source>
</reference>
<evidence type="ECO:0000313" key="2">
    <source>
        <dbReference type="EMBL" id="MBZ0155911.1"/>
    </source>
</evidence>
<accession>A0A953LWG5</accession>
<comment type="caution">
    <text evidence="2">The sequence shown here is derived from an EMBL/GenBank/DDBJ whole genome shotgun (WGS) entry which is preliminary data.</text>
</comment>
<feature type="signal peptide" evidence="1">
    <location>
        <begin position="1"/>
        <end position="23"/>
    </location>
</feature>
<gene>
    <name evidence="2" type="ORF">K8I29_06810</name>
</gene>
<protein>
    <submittedName>
        <fullName evidence="2">DUF3617 domain-containing protein</fullName>
    </submittedName>
</protein>
<keyword evidence="1" id="KW-0732">Signal</keyword>
<reference evidence="2" key="1">
    <citation type="journal article" date="2021" name="bioRxiv">
        <title>Unraveling nitrogen, sulfur and carbon metabolic pathways and microbial community transcriptional responses to substrate deprivation and toxicity stresses in a bioreactor mimicking anoxic brackish coastal sediment conditions.</title>
        <authorList>
            <person name="Martins P.D."/>
            <person name="Echeveste M.J."/>
            <person name="Arshad A."/>
            <person name="Kurth J."/>
            <person name="Ouboter H."/>
            <person name="Jetten M.S.M."/>
            <person name="Welte C.U."/>
        </authorList>
    </citation>
    <scope>NUCLEOTIDE SEQUENCE</scope>
    <source>
        <strain evidence="2">MAG_39</strain>
    </source>
</reference>
<evidence type="ECO:0000256" key="1">
    <source>
        <dbReference type="SAM" id="SignalP"/>
    </source>
</evidence>
<dbReference type="Pfam" id="PF12276">
    <property type="entry name" value="DUF3617"/>
    <property type="match status" value="1"/>
</dbReference>
<organism evidence="2 3">
    <name type="scientific">Candidatus Nitrobium versatile</name>
    <dbReference type="NCBI Taxonomy" id="2884831"/>
    <lineage>
        <taxon>Bacteria</taxon>
        <taxon>Pseudomonadati</taxon>
        <taxon>Nitrospirota</taxon>
        <taxon>Nitrospiria</taxon>
        <taxon>Nitrospirales</taxon>
        <taxon>Nitrospiraceae</taxon>
        <taxon>Candidatus Nitrobium</taxon>
    </lineage>
</organism>
<sequence>MTMRIALTGIMAVSFLASSLAFAEPNMREGKWEITVKTEMPGMPAQIPPIKYTQCITKKEAVPHQPEQDKDCKIINVKTSGDTVSWAVQCHGKESSMNGSGKVTYGGDIFDGVIDMAANVPGQGSMKILQKMRGKRIGECK</sequence>
<dbReference type="Proteomes" id="UP000705867">
    <property type="component" value="Unassembled WGS sequence"/>
</dbReference>
<name>A0A953LWG5_9BACT</name>
<evidence type="ECO:0000313" key="3">
    <source>
        <dbReference type="Proteomes" id="UP000705867"/>
    </source>
</evidence>
<feature type="chain" id="PRO_5037545131" evidence="1">
    <location>
        <begin position="24"/>
        <end position="141"/>
    </location>
</feature>
<dbReference type="EMBL" id="JAIOIV010000055">
    <property type="protein sequence ID" value="MBZ0155911.1"/>
    <property type="molecule type" value="Genomic_DNA"/>
</dbReference>